<dbReference type="Pfam" id="PF05704">
    <property type="entry name" value="Caps_synth"/>
    <property type="match status" value="1"/>
</dbReference>
<dbReference type="Proteomes" id="UP001285441">
    <property type="component" value="Unassembled WGS sequence"/>
</dbReference>
<feature type="region of interest" description="Disordered" evidence="1">
    <location>
        <begin position="1"/>
        <end position="24"/>
    </location>
</feature>
<dbReference type="GO" id="GO:0016757">
    <property type="term" value="F:glycosyltransferase activity"/>
    <property type="evidence" value="ECO:0007669"/>
    <property type="project" value="InterPro"/>
</dbReference>
<dbReference type="AlphaFoldDB" id="A0AAE0NP65"/>
<gene>
    <name evidence="2" type="ORF">B0H63DRAFT_395214</name>
</gene>
<proteinExistence type="predicted"/>
<reference evidence="2" key="1">
    <citation type="journal article" date="2023" name="Mol. Phylogenet. Evol.">
        <title>Genome-scale phylogeny and comparative genomics of the fungal order Sordariales.</title>
        <authorList>
            <person name="Hensen N."/>
            <person name="Bonometti L."/>
            <person name="Westerberg I."/>
            <person name="Brannstrom I.O."/>
            <person name="Guillou S."/>
            <person name="Cros-Aarteil S."/>
            <person name="Calhoun S."/>
            <person name="Haridas S."/>
            <person name="Kuo A."/>
            <person name="Mondo S."/>
            <person name="Pangilinan J."/>
            <person name="Riley R."/>
            <person name="LaButti K."/>
            <person name="Andreopoulos B."/>
            <person name="Lipzen A."/>
            <person name="Chen C."/>
            <person name="Yan M."/>
            <person name="Daum C."/>
            <person name="Ng V."/>
            <person name="Clum A."/>
            <person name="Steindorff A."/>
            <person name="Ohm R.A."/>
            <person name="Martin F."/>
            <person name="Silar P."/>
            <person name="Natvig D.O."/>
            <person name="Lalanne C."/>
            <person name="Gautier V."/>
            <person name="Ament-Velasquez S.L."/>
            <person name="Kruys A."/>
            <person name="Hutchinson M.I."/>
            <person name="Powell A.J."/>
            <person name="Barry K."/>
            <person name="Miller A.N."/>
            <person name="Grigoriev I.V."/>
            <person name="Debuchy R."/>
            <person name="Gladieux P."/>
            <person name="Hiltunen Thoren M."/>
            <person name="Johannesson H."/>
        </authorList>
    </citation>
    <scope>NUCLEOTIDE SEQUENCE</scope>
    <source>
        <strain evidence="2">CBS 232.78</strain>
    </source>
</reference>
<accession>A0AAE0NP65</accession>
<reference evidence="2" key="2">
    <citation type="submission" date="2023-06" db="EMBL/GenBank/DDBJ databases">
        <authorList>
            <consortium name="Lawrence Berkeley National Laboratory"/>
            <person name="Haridas S."/>
            <person name="Hensen N."/>
            <person name="Bonometti L."/>
            <person name="Westerberg I."/>
            <person name="Brannstrom I.O."/>
            <person name="Guillou S."/>
            <person name="Cros-Aarteil S."/>
            <person name="Calhoun S."/>
            <person name="Kuo A."/>
            <person name="Mondo S."/>
            <person name="Pangilinan J."/>
            <person name="Riley R."/>
            <person name="LaButti K."/>
            <person name="Andreopoulos B."/>
            <person name="Lipzen A."/>
            <person name="Chen C."/>
            <person name="Yanf M."/>
            <person name="Daum C."/>
            <person name="Ng V."/>
            <person name="Clum A."/>
            <person name="Steindorff A."/>
            <person name="Ohm R."/>
            <person name="Martin F."/>
            <person name="Silar P."/>
            <person name="Natvig D."/>
            <person name="Lalanne C."/>
            <person name="Gautier V."/>
            <person name="Ament-velasquez S.L."/>
            <person name="Kruys A."/>
            <person name="Hutchinson M.I."/>
            <person name="Powell A.J."/>
            <person name="Barry K."/>
            <person name="Miller A.N."/>
            <person name="Grigoriev I.V."/>
            <person name="Debuchy R."/>
            <person name="Gladieux P."/>
            <person name="Thoren M.H."/>
            <person name="Johannesson H."/>
        </authorList>
    </citation>
    <scope>NUCLEOTIDE SEQUENCE</scope>
    <source>
        <strain evidence="2">CBS 232.78</strain>
    </source>
</reference>
<sequence>MTRPSFDLPAGTGVLPSSTEDTRTNDDITAALANPPSEVTSQKNIWAFWDKGFDELRGWQKRNVIGWARKLGPSWTVRVLDCAPGSPSNVLNYLDPATLPEAVVNCSMTEAHSGQHLSDLVRLPLLHRYGGIYLDIGVFLLGDLEGSLWNKIVDPASDYRIGGFAHQHRKNSWGSLQNFCIVAQRGEEALQVWQRILLEVWKGRTSSQGLVEHPVFDGVPAEINPRVLMTIKPGSEADLMDYWVNLLGWEKLKVTVDAARGFNGPEYVRKHALLLDPMQESFAAEVRTRLNTFRLFQMLTCPRDAHAPGVDPALHAEAKALVDYLLTSSTVLKLYHGHGHMLAPPLATFWDAPGNEDADARPGTFGEYLRYVGETVDQKREVQPLVLPAYDGPVLYKPLP</sequence>
<evidence type="ECO:0000313" key="2">
    <source>
        <dbReference type="EMBL" id="KAK3385129.1"/>
    </source>
</evidence>
<dbReference type="SUPFAM" id="SSF53448">
    <property type="entry name" value="Nucleotide-diphospho-sugar transferases"/>
    <property type="match status" value="1"/>
</dbReference>
<keyword evidence="3" id="KW-1185">Reference proteome</keyword>
<protein>
    <submittedName>
        <fullName evidence="2">Capsular polysaccharide synthesis protein-domain-containing protein</fullName>
    </submittedName>
</protein>
<evidence type="ECO:0000256" key="1">
    <source>
        <dbReference type="SAM" id="MobiDB-lite"/>
    </source>
</evidence>
<comment type="caution">
    <text evidence="2">The sequence shown here is derived from an EMBL/GenBank/DDBJ whole genome shotgun (WGS) entry which is preliminary data.</text>
</comment>
<organism evidence="2 3">
    <name type="scientific">Podospora didyma</name>
    <dbReference type="NCBI Taxonomy" id="330526"/>
    <lineage>
        <taxon>Eukaryota</taxon>
        <taxon>Fungi</taxon>
        <taxon>Dikarya</taxon>
        <taxon>Ascomycota</taxon>
        <taxon>Pezizomycotina</taxon>
        <taxon>Sordariomycetes</taxon>
        <taxon>Sordariomycetidae</taxon>
        <taxon>Sordariales</taxon>
        <taxon>Podosporaceae</taxon>
        <taxon>Podospora</taxon>
    </lineage>
</organism>
<name>A0AAE0NP65_9PEZI</name>
<dbReference type="InterPro" id="IPR008441">
    <property type="entry name" value="AfumC-like_glycosyl_Trfase"/>
</dbReference>
<dbReference type="InterPro" id="IPR029044">
    <property type="entry name" value="Nucleotide-diphossugar_trans"/>
</dbReference>
<dbReference type="EMBL" id="JAULSW010000004">
    <property type="protein sequence ID" value="KAK3385129.1"/>
    <property type="molecule type" value="Genomic_DNA"/>
</dbReference>
<evidence type="ECO:0000313" key="3">
    <source>
        <dbReference type="Proteomes" id="UP001285441"/>
    </source>
</evidence>
<dbReference type="Gene3D" id="3.90.550.20">
    <property type="match status" value="1"/>
</dbReference>